<sequence>MEEWKEEGEEEIQEHGPERWLPKWERQCQAQVEQDQQLSPELQEAAAAAKPEHKLHQLWHLFQDPATAVAQLYKDPVCQQPALSLCSLSKRNCRRHQPLPKKRGDPSAKF</sequence>
<protein>
    <submittedName>
        <fullName evidence="4">Uncharacterized protein</fullName>
    </submittedName>
</protein>
<feature type="compositionally biased region" description="Acidic residues" evidence="3">
    <location>
        <begin position="1"/>
        <end position="12"/>
    </location>
</feature>
<dbReference type="PANTHER" id="PTHR31624">
    <property type="entry name" value="UPF0472 PROTEIN C16ORF72"/>
    <property type="match status" value="1"/>
</dbReference>
<evidence type="ECO:0000256" key="2">
    <source>
        <dbReference type="ARBA" id="ARBA00023242"/>
    </source>
</evidence>
<evidence type="ECO:0000313" key="4">
    <source>
        <dbReference type="EMBL" id="VTJ66612.1"/>
    </source>
</evidence>
<keyword evidence="5" id="KW-1185">Reference proteome</keyword>
<dbReference type="PANTHER" id="PTHR31624:SF3">
    <property type="entry name" value="HUWE1-ASSOCIATED PROTEIN MODIFYING STRESS RESPONSES 1"/>
    <property type="match status" value="1"/>
</dbReference>
<dbReference type="EMBL" id="CABDUW010000352">
    <property type="protein sequence ID" value="VTJ66612.1"/>
    <property type="molecule type" value="Genomic_DNA"/>
</dbReference>
<proteinExistence type="predicted"/>
<dbReference type="InterPro" id="IPR029196">
    <property type="entry name" value="HAPSTR1-like"/>
</dbReference>
<gene>
    <name evidence="4" type="ORF">MONAX_5E006403</name>
</gene>
<comment type="subcellular location">
    <subcellularLocation>
        <location evidence="1">Nucleus</location>
    </subcellularLocation>
</comment>
<comment type="caution">
    <text evidence="4">The sequence shown here is derived from an EMBL/GenBank/DDBJ whole genome shotgun (WGS) entry which is preliminary data.</text>
</comment>
<evidence type="ECO:0000256" key="1">
    <source>
        <dbReference type="ARBA" id="ARBA00004123"/>
    </source>
</evidence>
<organism evidence="4 5">
    <name type="scientific">Marmota monax</name>
    <name type="common">Woodchuck</name>
    <dbReference type="NCBI Taxonomy" id="9995"/>
    <lineage>
        <taxon>Eukaryota</taxon>
        <taxon>Metazoa</taxon>
        <taxon>Chordata</taxon>
        <taxon>Craniata</taxon>
        <taxon>Vertebrata</taxon>
        <taxon>Euteleostomi</taxon>
        <taxon>Mammalia</taxon>
        <taxon>Eutheria</taxon>
        <taxon>Euarchontoglires</taxon>
        <taxon>Glires</taxon>
        <taxon>Rodentia</taxon>
        <taxon>Sciuromorpha</taxon>
        <taxon>Sciuridae</taxon>
        <taxon>Xerinae</taxon>
        <taxon>Marmotini</taxon>
        <taxon>Marmota</taxon>
    </lineage>
</organism>
<evidence type="ECO:0000313" key="5">
    <source>
        <dbReference type="Proteomes" id="UP000335636"/>
    </source>
</evidence>
<feature type="region of interest" description="Disordered" evidence="3">
    <location>
        <begin position="1"/>
        <end position="22"/>
    </location>
</feature>
<dbReference type="AlphaFoldDB" id="A0A5E4BDB7"/>
<evidence type="ECO:0000256" key="3">
    <source>
        <dbReference type="SAM" id="MobiDB-lite"/>
    </source>
</evidence>
<dbReference type="InterPro" id="IPR040308">
    <property type="entry name" value="HAPR1"/>
</dbReference>
<accession>A0A5E4BDB7</accession>
<dbReference type="GO" id="GO:0005634">
    <property type="term" value="C:nucleus"/>
    <property type="evidence" value="ECO:0007669"/>
    <property type="project" value="UniProtKB-SubCell"/>
</dbReference>
<reference evidence="4" key="1">
    <citation type="submission" date="2019-04" db="EMBL/GenBank/DDBJ databases">
        <authorList>
            <person name="Alioto T."/>
            <person name="Alioto T."/>
        </authorList>
    </citation>
    <scope>NUCLEOTIDE SEQUENCE [LARGE SCALE GENOMIC DNA]</scope>
</reference>
<feature type="compositionally biased region" description="Basic and acidic residues" evidence="3">
    <location>
        <begin position="13"/>
        <end position="22"/>
    </location>
</feature>
<name>A0A5E4BDB7_MARMO</name>
<keyword evidence="2" id="KW-0539">Nucleus</keyword>
<dbReference type="Pfam" id="PF15251">
    <property type="entry name" value="TAPR1-like"/>
    <property type="match status" value="1"/>
</dbReference>
<dbReference type="Proteomes" id="UP000335636">
    <property type="component" value="Unassembled WGS sequence"/>
</dbReference>